<dbReference type="Proteomes" id="UP000596661">
    <property type="component" value="Chromosome 2"/>
</dbReference>
<feature type="region of interest" description="Disordered" evidence="1">
    <location>
        <begin position="88"/>
        <end position="147"/>
    </location>
</feature>
<dbReference type="Gramene" id="evm.model.02.207">
    <property type="protein sequence ID" value="cds.evm.model.02.207"/>
    <property type="gene ID" value="evm.TU.02.207"/>
</dbReference>
<dbReference type="EnsemblPlants" id="evm.model.02.207">
    <property type="protein sequence ID" value="cds.evm.model.02.207"/>
    <property type="gene ID" value="evm.TU.02.207"/>
</dbReference>
<protein>
    <submittedName>
        <fullName evidence="2">Uncharacterized protein</fullName>
    </submittedName>
</protein>
<evidence type="ECO:0000313" key="2">
    <source>
        <dbReference type="EnsemblPlants" id="cds.evm.model.02.207"/>
    </source>
</evidence>
<evidence type="ECO:0000256" key="1">
    <source>
        <dbReference type="SAM" id="MobiDB-lite"/>
    </source>
</evidence>
<proteinExistence type="predicted"/>
<reference evidence="2" key="1">
    <citation type="submission" date="2018-11" db="EMBL/GenBank/DDBJ databases">
        <authorList>
            <person name="Grassa J C."/>
        </authorList>
    </citation>
    <scope>NUCLEOTIDE SEQUENCE [LARGE SCALE GENOMIC DNA]</scope>
</reference>
<accession>A0A803NW77</accession>
<sequence>MAVLHAELWDISNESYAPRKTYCDAKLIRKVLGILPRRNPNGSFKQGQQFGDKKNAGIQCQECDGFEHIQAECANTLKKEKVLVATWSDSDEEKSSMTSENSEEGNQVMAFMDQSHHSICSEEDANSSSSRANNEERWHTYEDMFGQ</sequence>
<reference evidence="2" key="2">
    <citation type="submission" date="2021-03" db="UniProtKB">
        <authorList>
            <consortium name="EnsemblPlants"/>
        </authorList>
    </citation>
    <scope>IDENTIFICATION</scope>
</reference>
<evidence type="ECO:0000313" key="3">
    <source>
        <dbReference type="Proteomes" id="UP000596661"/>
    </source>
</evidence>
<keyword evidence="3" id="KW-1185">Reference proteome</keyword>
<dbReference type="AlphaFoldDB" id="A0A803NW77"/>
<name>A0A803NW77_CANSA</name>
<organism evidence="2 3">
    <name type="scientific">Cannabis sativa</name>
    <name type="common">Hemp</name>
    <name type="synonym">Marijuana</name>
    <dbReference type="NCBI Taxonomy" id="3483"/>
    <lineage>
        <taxon>Eukaryota</taxon>
        <taxon>Viridiplantae</taxon>
        <taxon>Streptophyta</taxon>
        <taxon>Embryophyta</taxon>
        <taxon>Tracheophyta</taxon>
        <taxon>Spermatophyta</taxon>
        <taxon>Magnoliopsida</taxon>
        <taxon>eudicotyledons</taxon>
        <taxon>Gunneridae</taxon>
        <taxon>Pentapetalae</taxon>
        <taxon>rosids</taxon>
        <taxon>fabids</taxon>
        <taxon>Rosales</taxon>
        <taxon>Cannabaceae</taxon>
        <taxon>Cannabis</taxon>
    </lineage>
</organism>
<dbReference type="OMA" id="ANNEERW"/>
<feature type="compositionally biased region" description="Basic and acidic residues" evidence="1">
    <location>
        <begin position="133"/>
        <end position="147"/>
    </location>
</feature>
<dbReference type="EMBL" id="UZAU01000091">
    <property type="status" value="NOT_ANNOTATED_CDS"/>
    <property type="molecule type" value="Genomic_DNA"/>
</dbReference>